<dbReference type="CDD" id="cd06173">
    <property type="entry name" value="MFS_MefA_like"/>
    <property type="match status" value="1"/>
</dbReference>
<evidence type="ECO:0000256" key="2">
    <source>
        <dbReference type="ARBA" id="ARBA00022475"/>
    </source>
</evidence>
<evidence type="ECO:0000256" key="1">
    <source>
        <dbReference type="ARBA" id="ARBA00004651"/>
    </source>
</evidence>
<proteinExistence type="predicted"/>
<dbReference type="EMBL" id="CP117522">
    <property type="protein sequence ID" value="WNE95347.1"/>
    <property type="molecule type" value="Genomic_DNA"/>
</dbReference>
<accession>A0ABY9UTP0</accession>
<evidence type="ECO:0000256" key="4">
    <source>
        <dbReference type="ARBA" id="ARBA00022989"/>
    </source>
</evidence>
<dbReference type="Proteomes" id="UP001305606">
    <property type="component" value="Chromosome"/>
</dbReference>
<sequence length="425" mass="44776">MTGRLRRPAGKSLASRDVALLWSATVFDSGATWVIRIVIFVRILEQYSTSTLAVVELVGILPSLLLMPLAGSLADRYNARRLSLLSMATQMTCLAALLLVFHHGPATVAALYALLTVSNALWQPARQVWLYRLVEPSQYTAVNATIGSVQGLMTVIGAAAGGVLTAWNPDLTILLALAAQSCAGIGTLIARYPAATGTAPAEPGARSLLRDARDGVRLVNRYPLARSIIWVGMAWGLISGGFNVLIAGLALKELHSGSGGLGLFYVVDGTAVVIGSWCTARLRRAGHLPGYALAYVAQGAFWALTFAAGNVTLGLLLFGVMRLASGVIIALDTTILLETVPDSLRGRVTSLHMTTYNAVSQLSLALISGLLAVVDIQSVGIATGVLSTAVGALWWITTARRAHHTYLTAAQDTPPRPVATPPHAE</sequence>
<keyword evidence="5 6" id="KW-0472">Membrane</keyword>
<keyword evidence="4 6" id="KW-1133">Transmembrane helix</keyword>
<dbReference type="InterPro" id="IPR036259">
    <property type="entry name" value="MFS_trans_sf"/>
</dbReference>
<reference evidence="7 8" key="1">
    <citation type="submission" date="2023-02" db="EMBL/GenBank/DDBJ databases">
        <title>Streptomyces sp. SCA4-21 with antifungal activity against Fusarium oxysporum f. sp. cubense, Streptomyces sp. SCA2-17 with antifungal activity against Fusarium oxysporum f. sp. cubense.</title>
        <authorList>
            <person name="Qi D."/>
        </authorList>
    </citation>
    <scope>NUCLEOTIDE SEQUENCE [LARGE SCALE GENOMIC DNA]</scope>
    <source>
        <strain evidence="7 8">SCA4-21</strain>
    </source>
</reference>
<evidence type="ECO:0000313" key="8">
    <source>
        <dbReference type="Proteomes" id="UP001305606"/>
    </source>
</evidence>
<dbReference type="RefSeq" id="WP_349256457.1">
    <property type="nucleotide sequence ID" value="NZ_CP117522.1"/>
</dbReference>
<evidence type="ECO:0000256" key="3">
    <source>
        <dbReference type="ARBA" id="ARBA00022692"/>
    </source>
</evidence>
<feature type="transmembrane region" description="Helical" evidence="6">
    <location>
        <begin position="227"/>
        <end position="251"/>
    </location>
</feature>
<comment type="subcellular location">
    <subcellularLocation>
        <location evidence="1">Cell membrane</location>
        <topology evidence="1">Multi-pass membrane protein</topology>
    </subcellularLocation>
</comment>
<evidence type="ECO:0000256" key="5">
    <source>
        <dbReference type="ARBA" id="ARBA00023136"/>
    </source>
</evidence>
<feature type="transmembrane region" description="Helical" evidence="6">
    <location>
        <begin position="50"/>
        <end position="70"/>
    </location>
</feature>
<dbReference type="Pfam" id="PF07690">
    <property type="entry name" value="MFS_1"/>
    <property type="match status" value="1"/>
</dbReference>
<feature type="transmembrane region" description="Helical" evidence="6">
    <location>
        <begin position="380"/>
        <end position="397"/>
    </location>
</feature>
<protein>
    <submittedName>
        <fullName evidence="7">MFS transporter</fullName>
    </submittedName>
</protein>
<evidence type="ECO:0000313" key="7">
    <source>
        <dbReference type="EMBL" id="WNE95347.1"/>
    </source>
</evidence>
<dbReference type="Gene3D" id="1.20.1250.20">
    <property type="entry name" value="MFS general substrate transporter like domains"/>
    <property type="match status" value="1"/>
</dbReference>
<dbReference type="PANTHER" id="PTHR23513">
    <property type="entry name" value="INTEGRAL MEMBRANE EFFLUX PROTEIN-RELATED"/>
    <property type="match status" value="1"/>
</dbReference>
<organism evidence="7 8">
    <name type="scientific">Streptomyces luomodiensis</name>
    <dbReference type="NCBI Taxonomy" id="3026192"/>
    <lineage>
        <taxon>Bacteria</taxon>
        <taxon>Bacillati</taxon>
        <taxon>Actinomycetota</taxon>
        <taxon>Actinomycetes</taxon>
        <taxon>Kitasatosporales</taxon>
        <taxon>Streptomycetaceae</taxon>
        <taxon>Streptomyces</taxon>
    </lineage>
</organism>
<feature type="transmembrane region" description="Helical" evidence="6">
    <location>
        <begin position="263"/>
        <end position="280"/>
    </location>
</feature>
<name>A0ABY9UTP0_9ACTN</name>
<keyword evidence="8" id="KW-1185">Reference proteome</keyword>
<gene>
    <name evidence="7" type="ORF">PS467_08270</name>
</gene>
<dbReference type="PANTHER" id="PTHR23513:SF6">
    <property type="entry name" value="MAJOR FACILITATOR SUPERFAMILY ASSOCIATED DOMAIN-CONTAINING PROTEIN"/>
    <property type="match status" value="1"/>
</dbReference>
<feature type="transmembrane region" description="Helical" evidence="6">
    <location>
        <begin position="358"/>
        <end position="374"/>
    </location>
</feature>
<dbReference type="InterPro" id="IPR011701">
    <property type="entry name" value="MFS"/>
</dbReference>
<feature type="transmembrane region" description="Helical" evidence="6">
    <location>
        <begin position="20"/>
        <end position="44"/>
    </location>
</feature>
<keyword evidence="2" id="KW-1003">Cell membrane</keyword>
<evidence type="ECO:0000256" key="6">
    <source>
        <dbReference type="SAM" id="Phobius"/>
    </source>
</evidence>
<dbReference type="SUPFAM" id="SSF103473">
    <property type="entry name" value="MFS general substrate transporter"/>
    <property type="match status" value="1"/>
</dbReference>
<keyword evidence="3 6" id="KW-0812">Transmembrane</keyword>